<dbReference type="PATRIC" id="fig|45068.5.peg.2003"/>
<keyword evidence="2" id="KW-1185">Reference proteome</keyword>
<proteinExistence type="predicted"/>
<reference evidence="1 2" key="1">
    <citation type="submission" date="2015-11" db="EMBL/GenBank/DDBJ databases">
        <title>Genomic analysis of 38 Legionella species identifies large and diverse effector repertoires.</title>
        <authorList>
            <person name="Burstein D."/>
            <person name="Amaro F."/>
            <person name="Zusman T."/>
            <person name="Lifshitz Z."/>
            <person name="Cohen O."/>
            <person name="Gilbert J.A."/>
            <person name="Pupko T."/>
            <person name="Shuman H.A."/>
            <person name="Segal G."/>
        </authorList>
    </citation>
    <scope>NUCLEOTIDE SEQUENCE [LARGE SCALE GENOMIC DNA]</scope>
    <source>
        <strain evidence="1 2">ATCC 49505</strain>
    </source>
</reference>
<organism evidence="1 2">
    <name type="scientific">Legionella londiniensis</name>
    <dbReference type="NCBI Taxonomy" id="45068"/>
    <lineage>
        <taxon>Bacteria</taxon>
        <taxon>Pseudomonadati</taxon>
        <taxon>Pseudomonadota</taxon>
        <taxon>Gammaproteobacteria</taxon>
        <taxon>Legionellales</taxon>
        <taxon>Legionellaceae</taxon>
        <taxon>Legionella</taxon>
    </lineage>
</organism>
<name>A0A0W0VHS1_9GAMM</name>
<dbReference type="STRING" id="45068.Llon_1843"/>
<dbReference type="RefSeq" id="WP_058529825.1">
    <property type="nucleotide sequence ID" value="NZ_LNYK01000033.1"/>
</dbReference>
<evidence type="ECO:0000313" key="2">
    <source>
        <dbReference type="Proteomes" id="UP000054997"/>
    </source>
</evidence>
<evidence type="ECO:0000313" key="1">
    <source>
        <dbReference type="EMBL" id="KTD19671.1"/>
    </source>
</evidence>
<protein>
    <submittedName>
        <fullName evidence="1">IcmX (IcmY)</fullName>
    </submittedName>
</protein>
<accession>A0A0W0VHS1</accession>
<dbReference type="NCBIfam" id="NF038225">
    <property type="entry name" value="IcmX_IVB"/>
    <property type="match status" value="1"/>
</dbReference>
<gene>
    <name evidence="1" type="ORF">Llon_1843</name>
</gene>
<sequence length="425" mass="47589">MKLFFRIILVCTLWSFIFPASSQIKILPSLSTGTADAENLKKLVEYLKNLGRYLGYDITQEGRAPKDNLLSPSFIQLTQLYAFNTLLGAKPVNAFSEALARLFPSAKKAYESLNIYANYTFKSPPYNAQARDQGGITVTPLIDQQTYQPDPVTQAILNMLSTPDKTYCMDYEGKTWNENCKLLYQSKVMANVLGGELPKPTEFFSYKFNEQVLPQLNSNVLLGPYLYSLESIGGDQKKEGLVAENQAQAAANFIRYAASIVNPPPLPTLEQYNKLYDQAKNADNEVSRKNAEAALTNYLTSLRVFAAQSSVGLSNLYYMLSKRMPQNVGGTQTNNTSQALSEFTMATWRLNNPEESAADKQWVNQLNQASPATIQKEIAILLAEINYQLYLSRQQNERLLLTNSILLLQNARNLQPSLGSFQPVQ</sequence>
<dbReference type="Proteomes" id="UP000054997">
    <property type="component" value="Unassembled WGS sequence"/>
</dbReference>
<dbReference type="EMBL" id="LNYK01000033">
    <property type="protein sequence ID" value="KTD19671.1"/>
    <property type="molecule type" value="Genomic_DNA"/>
</dbReference>
<dbReference type="AlphaFoldDB" id="A0A0W0VHS1"/>
<comment type="caution">
    <text evidence="1">The sequence shown here is derived from an EMBL/GenBank/DDBJ whole genome shotgun (WGS) entry which is preliminary data.</text>
</comment>